<dbReference type="InterPro" id="IPR003870">
    <property type="entry name" value="DUF222"/>
</dbReference>
<feature type="domain" description="HNH nuclease" evidence="3">
    <location>
        <begin position="652"/>
        <end position="704"/>
    </location>
</feature>
<dbReference type="Proteomes" id="UP000199671">
    <property type="component" value="Unassembled WGS sequence"/>
</dbReference>
<feature type="region of interest" description="Disordered" evidence="2">
    <location>
        <begin position="798"/>
        <end position="841"/>
    </location>
</feature>
<dbReference type="AlphaFoldDB" id="A0A1G9UBB9"/>
<dbReference type="Pfam" id="PF02720">
    <property type="entry name" value="DUF222"/>
    <property type="match status" value="1"/>
</dbReference>
<evidence type="ECO:0000256" key="1">
    <source>
        <dbReference type="ARBA" id="ARBA00023450"/>
    </source>
</evidence>
<keyword evidence="4" id="KW-0540">Nuclease</keyword>
<dbReference type="CDD" id="cd00085">
    <property type="entry name" value="HNHc"/>
    <property type="match status" value="1"/>
</dbReference>
<keyword evidence="4" id="KW-0378">Hydrolase</keyword>
<dbReference type="GO" id="GO:0003676">
    <property type="term" value="F:nucleic acid binding"/>
    <property type="evidence" value="ECO:0007669"/>
    <property type="project" value="InterPro"/>
</dbReference>
<feature type="region of interest" description="Disordered" evidence="2">
    <location>
        <begin position="514"/>
        <end position="576"/>
    </location>
</feature>
<evidence type="ECO:0000256" key="2">
    <source>
        <dbReference type="SAM" id="MobiDB-lite"/>
    </source>
</evidence>
<gene>
    <name evidence="4" type="ORF">SAMN04487766_10432</name>
</gene>
<dbReference type="InterPro" id="IPR002711">
    <property type="entry name" value="HNH"/>
</dbReference>
<feature type="region of interest" description="Disordered" evidence="2">
    <location>
        <begin position="390"/>
        <end position="429"/>
    </location>
</feature>
<dbReference type="OrthoDB" id="3260936at2"/>
<dbReference type="GO" id="GO:0004519">
    <property type="term" value="F:endonuclease activity"/>
    <property type="evidence" value="ECO:0007669"/>
    <property type="project" value="UniProtKB-KW"/>
</dbReference>
<dbReference type="EMBL" id="FNHU01000004">
    <property type="protein sequence ID" value="SDM57209.1"/>
    <property type="molecule type" value="Genomic_DNA"/>
</dbReference>
<comment type="similarity">
    <text evidence="1">Belongs to the Rv1128c/1148c/1588c/1702c/1945/3466 family.</text>
</comment>
<dbReference type="InterPro" id="IPR003615">
    <property type="entry name" value="HNH_nuc"/>
</dbReference>
<proteinExistence type="inferred from homology"/>
<reference evidence="4 5" key="1">
    <citation type="submission" date="2016-10" db="EMBL/GenBank/DDBJ databases">
        <authorList>
            <person name="de Groot N.N."/>
        </authorList>
    </citation>
    <scope>NUCLEOTIDE SEQUENCE [LARGE SCALE GENOMIC DNA]</scope>
    <source>
        <strain evidence="4 5">KPR-7B</strain>
    </source>
</reference>
<accession>A0A1G9UBB9</accession>
<protein>
    <submittedName>
        <fullName evidence="4">HNH endonuclease</fullName>
    </submittedName>
</protein>
<feature type="compositionally biased region" description="Low complexity" evidence="2">
    <location>
        <begin position="798"/>
        <end position="819"/>
    </location>
</feature>
<evidence type="ECO:0000313" key="4">
    <source>
        <dbReference type="EMBL" id="SDM57209.1"/>
    </source>
</evidence>
<dbReference type="RefSeq" id="WP_092608768.1">
    <property type="nucleotide sequence ID" value="NZ_FNHU01000004.1"/>
</dbReference>
<name>A0A1G9UBB9_9ACTO</name>
<sequence>MFEGGGVESRPARGAGAGLIGLPAAERTAARTVAVPAGAAPGPEFPAAAGADSESLVERLAGVPAGAGLAGLVEDLLSVLLAPAHPNKAVGADSGGGAGLTDDVVEVADVLGIADTDRLLAAVTSPGERELAQAAGRLGPDWGGATGIDALACLGGEVLSELVGACHRLGAWAAWCEGVAAACLARTPEMNRGVAPWGPDGKPGPFITAEEQRFTTSGEIAARLGTTRSSAGCLLDRGNALLQPEFAPTEALHRAGLLDASKTALVIRRLGDAAPEVVVGVQERALARAPRRTCSQLGRDIDRALAALDPDGAGHRRKRNVAGRHMTRPRQAGEGVHEMRLVLPSLDALLLDATLDAIAASARAAGDERSLGQLRADAITGMTLRTLQGSQNLACRTSPNNGRGGDSDDASGGSNGDGGPRTPTVSGLPTPVVTDGAGGVAGAGVSAAAGTEAAGLLPDGVPLAGLLGALSGLVEPSRPWWTPSGIEPVYPPPGISINVDVTVPLNLLLPDDNRLAAGSPPGDGCEDPPTCSGEDLPVSGSTASAVGGGSLPTESSGTLPAVGGASLPVGDGRDSAGVPVVPSVPVVPPGSAAPSAEAVPAAEVVIGAGRVAVPAATARALAAGGVWRRLVTDPVSGTVLDVGRSHYRPPAGLRDLVRARDQECAFPGCTVPAFRCDIDHINPWDRGGTTSLDNLASLCQAHHRLKHTPGWTLTRQDPDDGYRDGGGRSGGLGGALVWTTPTGARYRRTPDGTITLLPRRIGPRQLAAPARRVPEDLASAVDEAVMTRLQHGLDLAARTPNSPAAAAGRINRPGRPPRITSRGPRPGRPVGAFEPTPYPDALHQLDLTPLLDEIPPF</sequence>
<feature type="compositionally biased region" description="Polar residues" evidence="2">
    <location>
        <begin position="390"/>
        <end position="399"/>
    </location>
</feature>
<dbReference type="Gene3D" id="1.10.30.50">
    <property type="match status" value="1"/>
</dbReference>
<organism evidence="4 5">
    <name type="scientific">Actinomyces ruminicola</name>
    <dbReference type="NCBI Taxonomy" id="332524"/>
    <lineage>
        <taxon>Bacteria</taxon>
        <taxon>Bacillati</taxon>
        <taxon>Actinomycetota</taxon>
        <taxon>Actinomycetes</taxon>
        <taxon>Actinomycetales</taxon>
        <taxon>Actinomycetaceae</taxon>
        <taxon>Actinomyces</taxon>
    </lineage>
</organism>
<evidence type="ECO:0000313" key="5">
    <source>
        <dbReference type="Proteomes" id="UP000199671"/>
    </source>
</evidence>
<dbReference type="SMART" id="SM00507">
    <property type="entry name" value="HNHc"/>
    <property type="match status" value="1"/>
</dbReference>
<evidence type="ECO:0000259" key="3">
    <source>
        <dbReference type="SMART" id="SM00507"/>
    </source>
</evidence>
<keyword evidence="4" id="KW-0255">Endonuclease</keyword>
<dbReference type="Pfam" id="PF01844">
    <property type="entry name" value="HNH"/>
    <property type="match status" value="1"/>
</dbReference>
<dbReference type="GO" id="GO:0008270">
    <property type="term" value="F:zinc ion binding"/>
    <property type="evidence" value="ECO:0007669"/>
    <property type="project" value="InterPro"/>
</dbReference>